<dbReference type="AlphaFoldDB" id="A0A094YJF6"/>
<protein>
    <submittedName>
        <fullName evidence="4">D-3-phosphoglycerate dehydrogenase</fullName>
        <ecNumber evidence="4">1.1.1.95</ecNumber>
    </submittedName>
</protein>
<dbReference type="STRING" id="104102.AtDm6_2790"/>
<dbReference type="Gene3D" id="3.40.50.720">
    <property type="entry name" value="NAD(P)-binding Rossmann-like Domain"/>
    <property type="match status" value="2"/>
</dbReference>
<dbReference type="EC" id="1.1.1.95" evidence="4"/>
<evidence type="ECO:0000256" key="2">
    <source>
        <dbReference type="ARBA" id="ARBA00023027"/>
    </source>
</evidence>
<dbReference type="GO" id="GO:0004617">
    <property type="term" value="F:phosphoglycerate dehydrogenase activity"/>
    <property type="evidence" value="ECO:0007669"/>
    <property type="project" value="UniProtKB-EC"/>
</dbReference>
<dbReference type="Proteomes" id="UP000029448">
    <property type="component" value="Unassembled WGS sequence"/>
</dbReference>
<evidence type="ECO:0000256" key="1">
    <source>
        <dbReference type="ARBA" id="ARBA00023002"/>
    </source>
</evidence>
<dbReference type="GO" id="GO:0051287">
    <property type="term" value="F:NAD binding"/>
    <property type="evidence" value="ECO:0007669"/>
    <property type="project" value="InterPro"/>
</dbReference>
<sequence>MSFLLKSTPERAKVWKPLFNKALPDLAFHVWPETGNPEEVRFLAVWEPPANLLTYFPNLEVIFSVGAGVDQFDLSAIPEHVTIIRMIEPGLTDGMVDYILWATLTLHRDGLTYINQQKQHIWKARPNLVAAQRRVGIMGLGTLGAPVAQALASNGFTCSGWSRSRHEVPNVTCYAGPEELDAFLAITDILICLLPLTNATRGMLNADLFKKLPQGAQLINAARGAHLVIPDLLEMLENGHLSAAILDVTDPEPLPADSLLWDNPRILITPHIASSSQTETAGHVLLDTVERYLAGERTFSSRVDRSKGY</sequence>
<reference evidence="4 5" key="1">
    <citation type="submission" date="2014-06" db="EMBL/GenBank/DDBJ databases">
        <title>Functional and comparative genomic analyses of the Drosophila gut microbiota identify candidate symbiosis factors.</title>
        <authorList>
            <person name="Newell P.D."/>
            <person name="Chaston J.M."/>
            <person name="Douglas A.E."/>
        </authorList>
    </citation>
    <scope>NUCLEOTIDE SEQUENCE [LARGE SCALE GENOMIC DNA]</scope>
    <source>
        <strain evidence="4 5">DmCS_006</strain>
    </source>
</reference>
<keyword evidence="2" id="KW-0520">NAD</keyword>
<evidence type="ECO:0000259" key="3">
    <source>
        <dbReference type="Pfam" id="PF02826"/>
    </source>
</evidence>
<dbReference type="PANTHER" id="PTHR43333">
    <property type="entry name" value="2-HACID_DH_C DOMAIN-CONTAINING PROTEIN"/>
    <property type="match status" value="1"/>
</dbReference>
<keyword evidence="1 4" id="KW-0560">Oxidoreductase</keyword>
<feature type="domain" description="D-isomer specific 2-hydroxyacid dehydrogenase NAD-binding" evidence="3">
    <location>
        <begin position="101"/>
        <end position="273"/>
    </location>
</feature>
<dbReference type="Pfam" id="PF02826">
    <property type="entry name" value="2-Hacid_dh_C"/>
    <property type="match status" value="1"/>
</dbReference>
<keyword evidence="5" id="KW-1185">Reference proteome</keyword>
<dbReference type="PATRIC" id="fig|104102.7.peg.2755"/>
<dbReference type="CDD" id="cd12164">
    <property type="entry name" value="GDH_like_2"/>
    <property type="match status" value="1"/>
</dbReference>
<gene>
    <name evidence="4" type="ORF">AtDm6_2790</name>
</gene>
<dbReference type="PANTHER" id="PTHR43333:SF1">
    <property type="entry name" value="D-ISOMER SPECIFIC 2-HYDROXYACID DEHYDROGENASE NAD-BINDING DOMAIN-CONTAINING PROTEIN"/>
    <property type="match status" value="1"/>
</dbReference>
<organism evidence="4 5">
    <name type="scientific">Acetobacter tropicalis</name>
    <dbReference type="NCBI Taxonomy" id="104102"/>
    <lineage>
        <taxon>Bacteria</taxon>
        <taxon>Pseudomonadati</taxon>
        <taxon>Pseudomonadota</taxon>
        <taxon>Alphaproteobacteria</taxon>
        <taxon>Acetobacterales</taxon>
        <taxon>Acetobacteraceae</taxon>
        <taxon>Acetobacter</taxon>
    </lineage>
</organism>
<dbReference type="InterPro" id="IPR006140">
    <property type="entry name" value="D-isomer_DH_NAD-bd"/>
</dbReference>
<proteinExistence type="predicted"/>
<dbReference type="EMBL" id="JOKM01000099">
    <property type="protein sequence ID" value="KGB21482.1"/>
    <property type="molecule type" value="Genomic_DNA"/>
</dbReference>
<dbReference type="GeneID" id="89479088"/>
<evidence type="ECO:0000313" key="4">
    <source>
        <dbReference type="EMBL" id="KGB21482.1"/>
    </source>
</evidence>
<evidence type="ECO:0000313" key="5">
    <source>
        <dbReference type="Proteomes" id="UP000029448"/>
    </source>
</evidence>
<dbReference type="SUPFAM" id="SSF51735">
    <property type="entry name" value="NAD(P)-binding Rossmann-fold domains"/>
    <property type="match status" value="1"/>
</dbReference>
<name>A0A094YJF6_9PROT</name>
<dbReference type="RefSeq" id="WP_035381630.1">
    <property type="nucleotide sequence ID" value="NZ_JACAOJ010000044.1"/>
</dbReference>
<comment type="caution">
    <text evidence="4">The sequence shown here is derived from an EMBL/GenBank/DDBJ whole genome shotgun (WGS) entry which is preliminary data.</text>
</comment>
<dbReference type="InterPro" id="IPR036291">
    <property type="entry name" value="NAD(P)-bd_dom_sf"/>
</dbReference>
<accession>A0A094YJF6</accession>